<dbReference type="InterPro" id="IPR011047">
    <property type="entry name" value="Quinoprotein_ADH-like_sf"/>
</dbReference>
<dbReference type="SUPFAM" id="SSF50998">
    <property type="entry name" value="Quinoprotein alcohol dehydrogenase-like"/>
    <property type="match status" value="1"/>
</dbReference>
<dbReference type="InterPro" id="IPR014262">
    <property type="entry name" value="HAF_rpt"/>
</dbReference>
<keyword evidence="1" id="KW-0732">Signal</keyword>
<dbReference type="AlphaFoldDB" id="A0A9X4BKC7"/>
<accession>A0A9X4BKC7</accession>
<evidence type="ECO:0000313" key="2">
    <source>
        <dbReference type="EMBL" id="MDC8015598.1"/>
    </source>
</evidence>
<feature type="chain" id="PRO_5040719237" description="HAF family extracellular repeat protein" evidence="1">
    <location>
        <begin position="21"/>
        <end position="521"/>
    </location>
</feature>
<dbReference type="EMBL" id="JAOVZO020000020">
    <property type="protein sequence ID" value="MDC8015598.1"/>
    <property type="molecule type" value="Genomic_DNA"/>
</dbReference>
<protein>
    <recommendedName>
        <fullName evidence="4">HAF family extracellular repeat protein</fullName>
    </recommendedName>
</protein>
<dbReference type="RefSeq" id="WP_263545226.1">
    <property type="nucleotide sequence ID" value="NZ_JAOVZO020000020.1"/>
</dbReference>
<evidence type="ECO:0008006" key="4">
    <source>
        <dbReference type="Google" id="ProtNLM"/>
    </source>
</evidence>
<proteinExistence type="predicted"/>
<sequence length="521" mass="54470">MRIRVIAGLISLTLCGAAGAAGTFTSLNLPNSQLVTLSEHGRVAGGSYMGGGAWRWTAARGAQDFDGYSGMNGMNSWGQPQAGQHEDANGVLVAALAYSNSNLVEPTLLGGLPGGVALDGTLSSAYDVADDGTAVGLAFTADNAVAFRWQGPTGMVELPRIDTDGASRANAISRDGKVIVGWNDTAEGFRRAVKWVDGNITEFLDADGLQVGEALATNRDGSVVVGEGAGKMGDEAWRWTAATGVQAIGIIGSGSFFDRAYAFGVSDDGNLIGGASGFGFDRKAVVWTPAGGMQLLTDFLAARNIAVPDGWTLNSVTAVSGDGKVLGGWGFDATNQFNSFIVELDRVPAQRAVVEAKGTVVWNDLTAGPFAGLPLETPVTMSFKTNPEGIEIDPGSFVRYPIDVATFKLEAGNGSDTLVETQAGPLLGIANDYPLSDGIHIFESPLATAGTSMEFELFNPGGNLFDSTDINNVNRTMGPELFEKVGWSVFQGQGGQFSMSMMLESVTIEDECAIFCGRFED</sequence>
<reference evidence="2" key="1">
    <citation type="submission" date="2023-02" db="EMBL/GenBank/DDBJ databases">
        <title>Tahibacter soli sp. nov. isolated from soil.</title>
        <authorList>
            <person name="Baek J.H."/>
            <person name="Lee J.K."/>
            <person name="Choi D.G."/>
            <person name="Jeon C.O."/>
        </authorList>
    </citation>
    <scope>NUCLEOTIDE SEQUENCE</scope>
    <source>
        <strain evidence="2">BL</strain>
    </source>
</reference>
<name>A0A9X4BKC7_9GAMM</name>
<comment type="caution">
    <text evidence="2">The sequence shown here is derived from an EMBL/GenBank/DDBJ whole genome shotgun (WGS) entry which is preliminary data.</text>
</comment>
<evidence type="ECO:0000313" key="3">
    <source>
        <dbReference type="Proteomes" id="UP001139971"/>
    </source>
</evidence>
<evidence type="ECO:0000256" key="1">
    <source>
        <dbReference type="SAM" id="SignalP"/>
    </source>
</evidence>
<feature type="signal peptide" evidence="1">
    <location>
        <begin position="1"/>
        <end position="20"/>
    </location>
</feature>
<dbReference type="NCBIfam" id="TIGR02913">
    <property type="entry name" value="HAF_rpt"/>
    <property type="match status" value="1"/>
</dbReference>
<gene>
    <name evidence="2" type="ORF">OD750_023985</name>
</gene>
<dbReference type="Proteomes" id="UP001139971">
    <property type="component" value="Unassembled WGS sequence"/>
</dbReference>
<keyword evidence="3" id="KW-1185">Reference proteome</keyword>
<organism evidence="2 3">
    <name type="scientific">Tahibacter soli</name>
    <dbReference type="NCBI Taxonomy" id="2983605"/>
    <lineage>
        <taxon>Bacteria</taxon>
        <taxon>Pseudomonadati</taxon>
        <taxon>Pseudomonadota</taxon>
        <taxon>Gammaproteobacteria</taxon>
        <taxon>Lysobacterales</taxon>
        <taxon>Rhodanobacteraceae</taxon>
        <taxon>Tahibacter</taxon>
    </lineage>
</organism>